<evidence type="ECO:0000313" key="1">
    <source>
        <dbReference type="EMBL" id="KAG0521868.1"/>
    </source>
</evidence>
<dbReference type="EMBL" id="CM027687">
    <property type="protein sequence ID" value="KAG0521868.1"/>
    <property type="molecule type" value="Genomic_DNA"/>
</dbReference>
<dbReference type="AlphaFoldDB" id="A0A921QH81"/>
<reference evidence="1" key="1">
    <citation type="journal article" date="2019" name="BMC Genomics">
        <title>A new reference genome for Sorghum bicolor reveals high levels of sequence similarity between sweet and grain genotypes: implications for the genetics of sugar metabolism.</title>
        <authorList>
            <person name="Cooper E.A."/>
            <person name="Brenton Z.W."/>
            <person name="Flinn B.S."/>
            <person name="Jenkins J."/>
            <person name="Shu S."/>
            <person name="Flowers D."/>
            <person name="Luo F."/>
            <person name="Wang Y."/>
            <person name="Xia P."/>
            <person name="Barry K."/>
            <person name="Daum C."/>
            <person name="Lipzen A."/>
            <person name="Yoshinaga Y."/>
            <person name="Schmutz J."/>
            <person name="Saski C."/>
            <person name="Vermerris W."/>
            <person name="Kresovich S."/>
        </authorList>
    </citation>
    <scope>NUCLEOTIDE SEQUENCE</scope>
</reference>
<reference evidence="1" key="2">
    <citation type="submission" date="2020-10" db="EMBL/GenBank/DDBJ databases">
        <authorList>
            <person name="Cooper E.A."/>
            <person name="Brenton Z.W."/>
            <person name="Flinn B.S."/>
            <person name="Jenkins J."/>
            <person name="Shu S."/>
            <person name="Flowers D."/>
            <person name="Luo F."/>
            <person name="Wang Y."/>
            <person name="Xia P."/>
            <person name="Barry K."/>
            <person name="Daum C."/>
            <person name="Lipzen A."/>
            <person name="Yoshinaga Y."/>
            <person name="Schmutz J."/>
            <person name="Saski C."/>
            <person name="Vermerris W."/>
            <person name="Kresovich S."/>
        </authorList>
    </citation>
    <scope>NUCLEOTIDE SEQUENCE</scope>
</reference>
<comment type="caution">
    <text evidence="1">The sequence shown here is derived from an EMBL/GenBank/DDBJ whole genome shotgun (WGS) entry which is preliminary data.</text>
</comment>
<dbReference type="Proteomes" id="UP000807115">
    <property type="component" value="Chromosome 8"/>
</dbReference>
<gene>
    <name evidence="1" type="ORF">BDA96_08G198600</name>
</gene>
<proteinExistence type="predicted"/>
<name>A0A921QH81_SORBI</name>
<organism evidence="1 2">
    <name type="scientific">Sorghum bicolor</name>
    <name type="common">Sorghum</name>
    <name type="synonym">Sorghum vulgare</name>
    <dbReference type="NCBI Taxonomy" id="4558"/>
    <lineage>
        <taxon>Eukaryota</taxon>
        <taxon>Viridiplantae</taxon>
        <taxon>Streptophyta</taxon>
        <taxon>Embryophyta</taxon>
        <taxon>Tracheophyta</taxon>
        <taxon>Spermatophyta</taxon>
        <taxon>Magnoliopsida</taxon>
        <taxon>Liliopsida</taxon>
        <taxon>Poales</taxon>
        <taxon>Poaceae</taxon>
        <taxon>PACMAD clade</taxon>
        <taxon>Panicoideae</taxon>
        <taxon>Andropogonodae</taxon>
        <taxon>Andropogoneae</taxon>
        <taxon>Sorghinae</taxon>
        <taxon>Sorghum</taxon>
    </lineage>
</organism>
<protein>
    <submittedName>
        <fullName evidence="1">Uncharacterized protein</fullName>
    </submittedName>
</protein>
<accession>A0A921QH81</accession>
<sequence length="58" mass="6669">MGYFLDSDPVLRRDRAIEPAAPVSRRRTTSCCSDRIPTCRPLRSGTRRRRPAALYMLC</sequence>
<evidence type="ECO:0000313" key="2">
    <source>
        <dbReference type="Proteomes" id="UP000807115"/>
    </source>
</evidence>